<sequence length="82" mass="8918">MGRPTKPGFAIALASSHFDCSIVMTRPLKNVPDLSILAKVGGGHWTREGSSARVCEANESTKRPSFSKPSKRRKLILPRLAT</sequence>
<feature type="region of interest" description="Disordered" evidence="1">
    <location>
        <begin position="45"/>
        <end position="82"/>
    </location>
</feature>
<dbReference type="AlphaFoldDB" id="A0A2U1Q8N9"/>
<keyword evidence="3" id="KW-1185">Reference proteome</keyword>
<organism evidence="2 3">
    <name type="scientific">Artemisia annua</name>
    <name type="common">Sweet wormwood</name>
    <dbReference type="NCBI Taxonomy" id="35608"/>
    <lineage>
        <taxon>Eukaryota</taxon>
        <taxon>Viridiplantae</taxon>
        <taxon>Streptophyta</taxon>
        <taxon>Embryophyta</taxon>
        <taxon>Tracheophyta</taxon>
        <taxon>Spermatophyta</taxon>
        <taxon>Magnoliopsida</taxon>
        <taxon>eudicotyledons</taxon>
        <taxon>Gunneridae</taxon>
        <taxon>Pentapetalae</taxon>
        <taxon>asterids</taxon>
        <taxon>campanulids</taxon>
        <taxon>Asterales</taxon>
        <taxon>Asteraceae</taxon>
        <taxon>Asteroideae</taxon>
        <taxon>Anthemideae</taxon>
        <taxon>Artemisiinae</taxon>
        <taxon>Artemisia</taxon>
    </lineage>
</organism>
<dbReference type="EMBL" id="PKPP01000319">
    <property type="protein sequence ID" value="PWA94368.1"/>
    <property type="molecule type" value="Genomic_DNA"/>
</dbReference>
<accession>A0A2U1Q8N9</accession>
<protein>
    <submittedName>
        <fullName evidence="2">Uncharacterized protein</fullName>
    </submittedName>
</protein>
<gene>
    <name evidence="2" type="ORF">CTI12_AA061550</name>
</gene>
<name>A0A2U1Q8N9_ARTAN</name>
<evidence type="ECO:0000313" key="3">
    <source>
        <dbReference type="Proteomes" id="UP000245207"/>
    </source>
</evidence>
<reference evidence="2 3" key="1">
    <citation type="journal article" date="2018" name="Mol. Plant">
        <title>The genome of Artemisia annua provides insight into the evolution of Asteraceae family and artemisinin biosynthesis.</title>
        <authorList>
            <person name="Shen Q."/>
            <person name="Zhang L."/>
            <person name="Liao Z."/>
            <person name="Wang S."/>
            <person name="Yan T."/>
            <person name="Shi P."/>
            <person name="Liu M."/>
            <person name="Fu X."/>
            <person name="Pan Q."/>
            <person name="Wang Y."/>
            <person name="Lv Z."/>
            <person name="Lu X."/>
            <person name="Zhang F."/>
            <person name="Jiang W."/>
            <person name="Ma Y."/>
            <person name="Chen M."/>
            <person name="Hao X."/>
            <person name="Li L."/>
            <person name="Tang Y."/>
            <person name="Lv G."/>
            <person name="Zhou Y."/>
            <person name="Sun X."/>
            <person name="Brodelius P.E."/>
            <person name="Rose J.K.C."/>
            <person name="Tang K."/>
        </authorList>
    </citation>
    <scope>NUCLEOTIDE SEQUENCE [LARGE SCALE GENOMIC DNA]</scope>
    <source>
        <strain evidence="3">cv. Huhao1</strain>
        <tissue evidence="2">Leaf</tissue>
    </source>
</reference>
<proteinExistence type="predicted"/>
<dbReference type="Proteomes" id="UP000245207">
    <property type="component" value="Unassembled WGS sequence"/>
</dbReference>
<evidence type="ECO:0000313" key="2">
    <source>
        <dbReference type="EMBL" id="PWA94368.1"/>
    </source>
</evidence>
<comment type="caution">
    <text evidence="2">The sequence shown here is derived from an EMBL/GenBank/DDBJ whole genome shotgun (WGS) entry which is preliminary data.</text>
</comment>
<evidence type="ECO:0000256" key="1">
    <source>
        <dbReference type="SAM" id="MobiDB-lite"/>
    </source>
</evidence>